<sequence>MQSFNQGTGSPGFPTWVGTNYSYARYKNPASIRLYKQNPLRPKNIVKLESEYIKNYNLALGRSSVNKSVDSGKPTRNVTFAPSQYGRGRGIKNTDYGIVQIAKNGDIPRDWKSGSQMRTSSDHRINYLEENAPLFPKIRQEHPHELSVGRINDYRTISNSLNAPNRRLSHSVSPTNSMKVIKSHKGHFSHHLNSPKSLEKIKTPLKAADTRVRIGHDSHKPEFAKPDYGALRSPVQFRNMIAEPIEDHQYNPYLRSHFKSPSY</sequence>
<gene>
    <name evidence="2" type="ORF">ECRA1380_LOCUS8456</name>
</gene>
<accession>A0A7S3KJK9</accession>
<protein>
    <submittedName>
        <fullName evidence="2">Uncharacterized protein</fullName>
    </submittedName>
</protein>
<dbReference type="EMBL" id="HBIK01017899">
    <property type="protein sequence ID" value="CAE0383494.1"/>
    <property type="molecule type" value="Transcribed_RNA"/>
</dbReference>
<evidence type="ECO:0000256" key="1">
    <source>
        <dbReference type="SAM" id="MobiDB-lite"/>
    </source>
</evidence>
<feature type="region of interest" description="Disordered" evidence="1">
    <location>
        <begin position="66"/>
        <end position="86"/>
    </location>
</feature>
<feature type="compositionally biased region" description="Polar residues" evidence="1">
    <location>
        <begin position="66"/>
        <end position="82"/>
    </location>
</feature>
<evidence type="ECO:0000313" key="2">
    <source>
        <dbReference type="EMBL" id="CAE0383494.1"/>
    </source>
</evidence>
<proteinExistence type="predicted"/>
<name>A0A7S3KJK9_EUPCR</name>
<organism evidence="2">
    <name type="scientific">Euplotes crassus</name>
    <dbReference type="NCBI Taxonomy" id="5936"/>
    <lineage>
        <taxon>Eukaryota</taxon>
        <taxon>Sar</taxon>
        <taxon>Alveolata</taxon>
        <taxon>Ciliophora</taxon>
        <taxon>Intramacronucleata</taxon>
        <taxon>Spirotrichea</taxon>
        <taxon>Hypotrichia</taxon>
        <taxon>Euplotida</taxon>
        <taxon>Euplotidae</taxon>
        <taxon>Moneuplotes</taxon>
    </lineage>
</organism>
<reference evidence="2" key="1">
    <citation type="submission" date="2021-01" db="EMBL/GenBank/DDBJ databases">
        <authorList>
            <person name="Corre E."/>
            <person name="Pelletier E."/>
            <person name="Niang G."/>
            <person name="Scheremetjew M."/>
            <person name="Finn R."/>
            <person name="Kale V."/>
            <person name="Holt S."/>
            <person name="Cochrane G."/>
            <person name="Meng A."/>
            <person name="Brown T."/>
            <person name="Cohen L."/>
        </authorList>
    </citation>
    <scope>NUCLEOTIDE SEQUENCE</scope>
    <source>
        <strain evidence="2">CT5</strain>
    </source>
</reference>
<dbReference type="AlphaFoldDB" id="A0A7S3KJK9"/>